<evidence type="ECO:0000313" key="2">
    <source>
        <dbReference type="Proteomes" id="UP001161391"/>
    </source>
</evidence>
<sequence>MKKMLFIVGGLLLLLIAILVWLAGSVGPETAPQDVRTIELPDTYGN</sequence>
<comment type="caution">
    <text evidence="1">The sequence shown here is derived from an EMBL/GenBank/DDBJ whole genome shotgun (WGS) entry which is preliminary data.</text>
</comment>
<dbReference type="RefSeq" id="WP_284390063.1">
    <property type="nucleotide sequence ID" value="NZ_BSNK01000002.1"/>
</dbReference>
<reference evidence="1" key="1">
    <citation type="journal article" date="2014" name="Int. J. Syst. Evol. Microbiol.">
        <title>Complete genome of a new Firmicutes species belonging to the dominant human colonic microbiota ('Ruminococcus bicirculans') reveals two chromosomes and a selective capacity to utilize plant glucans.</title>
        <authorList>
            <consortium name="NISC Comparative Sequencing Program"/>
            <person name="Wegmann U."/>
            <person name="Louis P."/>
            <person name="Goesmann A."/>
            <person name="Henrissat B."/>
            <person name="Duncan S.H."/>
            <person name="Flint H.J."/>
        </authorList>
    </citation>
    <scope>NUCLEOTIDE SEQUENCE</scope>
    <source>
        <strain evidence="1">NBRC 108219</strain>
    </source>
</reference>
<protein>
    <submittedName>
        <fullName evidence="1">Uncharacterized protein</fullName>
    </submittedName>
</protein>
<name>A0ABQ5VAM9_9PROT</name>
<reference evidence="1" key="2">
    <citation type="submission" date="2023-01" db="EMBL/GenBank/DDBJ databases">
        <title>Draft genome sequence of Algimonas ampicilliniresistens strain NBRC 108219.</title>
        <authorList>
            <person name="Sun Q."/>
            <person name="Mori K."/>
        </authorList>
    </citation>
    <scope>NUCLEOTIDE SEQUENCE</scope>
    <source>
        <strain evidence="1">NBRC 108219</strain>
    </source>
</reference>
<dbReference type="EMBL" id="BSNK01000002">
    <property type="protein sequence ID" value="GLQ24039.1"/>
    <property type="molecule type" value="Genomic_DNA"/>
</dbReference>
<proteinExistence type="predicted"/>
<dbReference type="Proteomes" id="UP001161391">
    <property type="component" value="Unassembled WGS sequence"/>
</dbReference>
<organism evidence="1 2">
    <name type="scientific">Algimonas ampicilliniresistens</name>
    <dbReference type="NCBI Taxonomy" id="1298735"/>
    <lineage>
        <taxon>Bacteria</taxon>
        <taxon>Pseudomonadati</taxon>
        <taxon>Pseudomonadota</taxon>
        <taxon>Alphaproteobacteria</taxon>
        <taxon>Maricaulales</taxon>
        <taxon>Robiginitomaculaceae</taxon>
        <taxon>Algimonas</taxon>
    </lineage>
</organism>
<evidence type="ECO:0000313" key="1">
    <source>
        <dbReference type="EMBL" id="GLQ24039.1"/>
    </source>
</evidence>
<gene>
    <name evidence="1" type="ORF">GCM10007853_19130</name>
</gene>
<accession>A0ABQ5VAM9</accession>
<keyword evidence="2" id="KW-1185">Reference proteome</keyword>